<accession>A0A2A2SDS4</accession>
<keyword evidence="1" id="KW-0223">Dioxygenase</keyword>
<sequence length="219" mass="23450">MSFDRHGAARHDRAALSVLGDLERVLASCPTDRAGTRLYGVPGLATLLASDGPIGRIAVDRAGPETRPVRAILFDKTPGANWSLGWHQDRTIAVRERHDVPGYGPWSRKAGVQHVEPPFAVIEAMVTLRVHLDDVPADNAPLLVAPGSHKLGRLAEPNIAGVVERCGTAVCLAERGDVWAYATSIIHASAASTGHAHRRVLQVDYAPDVLAPPLEWLGV</sequence>
<dbReference type="AlphaFoldDB" id="A0A2A2SDS4"/>
<keyword evidence="2" id="KW-1185">Reference proteome</keyword>
<proteinExistence type="predicted"/>
<dbReference type="Gene3D" id="2.60.120.620">
    <property type="entry name" value="q2cbj1_9rhob like domain"/>
    <property type="match status" value="1"/>
</dbReference>
<dbReference type="InterPro" id="IPR008775">
    <property type="entry name" value="Phytyl_CoA_dOase-like"/>
</dbReference>
<evidence type="ECO:0000313" key="1">
    <source>
        <dbReference type="EMBL" id="PAX07388.1"/>
    </source>
</evidence>
<comment type="caution">
    <text evidence="1">The sequence shown here is derived from an EMBL/GenBank/DDBJ whole genome shotgun (WGS) entry which is preliminary data.</text>
</comment>
<organism evidence="1 2">
    <name type="scientific">Sphingomonas lenta</name>
    <dbReference type="NCBI Taxonomy" id="1141887"/>
    <lineage>
        <taxon>Bacteria</taxon>
        <taxon>Pseudomonadati</taxon>
        <taxon>Pseudomonadota</taxon>
        <taxon>Alphaproteobacteria</taxon>
        <taxon>Sphingomonadales</taxon>
        <taxon>Sphingomonadaceae</taxon>
        <taxon>Sphingomonas</taxon>
    </lineage>
</organism>
<gene>
    <name evidence="1" type="ORF">CKY28_12445</name>
</gene>
<dbReference type="SUPFAM" id="SSF51197">
    <property type="entry name" value="Clavaminate synthase-like"/>
    <property type="match status" value="1"/>
</dbReference>
<dbReference type="Proteomes" id="UP000218151">
    <property type="component" value="Unassembled WGS sequence"/>
</dbReference>
<protein>
    <submittedName>
        <fullName evidence="1">Phytanoyl-CoA dioxygenase</fullName>
    </submittedName>
</protein>
<evidence type="ECO:0000313" key="2">
    <source>
        <dbReference type="Proteomes" id="UP000218151"/>
    </source>
</evidence>
<keyword evidence="1" id="KW-0560">Oxidoreductase</keyword>
<dbReference type="GO" id="GO:0016706">
    <property type="term" value="F:2-oxoglutarate-dependent dioxygenase activity"/>
    <property type="evidence" value="ECO:0007669"/>
    <property type="project" value="UniProtKB-ARBA"/>
</dbReference>
<name>A0A2A2SDS4_9SPHN</name>
<dbReference type="OrthoDB" id="9791262at2"/>
<dbReference type="EMBL" id="NSLI01000004">
    <property type="protein sequence ID" value="PAX07388.1"/>
    <property type="molecule type" value="Genomic_DNA"/>
</dbReference>
<dbReference type="Pfam" id="PF05721">
    <property type="entry name" value="PhyH"/>
    <property type="match status" value="1"/>
</dbReference>
<reference evidence="2" key="1">
    <citation type="submission" date="2017-09" db="EMBL/GenBank/DDBJ databases">
        <authorList>
            <person name="Feng G."/>
            <person name="Zhu H."/>
        </authorList>
    </citation>
    <scope>NUCLEOTIDE SEQUENCE [LARGE SCALE GENOMIC DNA]</scope>
    <source>
        <strain evidence="2">1PNM-20</strain>
    </source>
</reference>